<dbReference type="GO" id="GO:0005886">
    <property type="term" value="C:plasma membrane"/>
    <property type="evidence" value="ECO:0007669"/>
    <property type="project" value="UniProtKB-SubCell"/>
</dbReference>
<dbReference type="EMBL" id="LBPN01000008">
    <property type="protein sequence ID" value="KKP59338.1"/>
    <property type="molecule type" value="Genomic_DNA"/>
</dbReference>
<dbReference type="InterPro" id="IPR000620">
    <property type="entry name" value="EamA_dom"/>
</dbReference>
<feature type="domain" description="EamA" evidence="7">
    <location>
        <begin position="158"/>
        <end position="293"/>
    </location>
</feature>
<feature type="transmembrane region" description="Helical" evidence="6">
    <location>
        <begin position="99"/>
        <end position="120"/>
    </location>
</feature>
<organism evidence="8 9">
    <name type="scientific">Candidatus Gottesmanbacteria bacterium GW2011_GWA1_34_13</name>
    <dbReference type="NCBI Taxonomy" id="1618434"/>
    <lineage>
        <taxon>Bacteria</taxon>
        <taxon>Candidatus Gottesmaniibacteriota</taxon>
    </lineage>
</organism>
<feature type="transmembrane region" description="Helical" evidence="6">
    <location>
        <begin position="253"/>
        <end position="273"/>
    </location>
</feature>
<evidence type="ECO:0000256" key="2">
    <source>
        <dbReference type="ARBA" id="ARBA00022475"/>
    </source>
</evidence>
<evidence type="ECO:0000313" key="8">
    <source>
        <dbReference type="EMBL" id="KKP59338.1"/>
    </source>
</evidence>
<dbReference type="InterPro" id="IPR037185">
    <property type="entry name" value="EmrE-like"/>
</dbReference>
<keyword evidence="5 6" id="KW-0472">Membrane</keyword>
<proteinExistence type="predicted"/>
<feature type="transmembrane region" description="Helical" evidence="6">
    <location>
        <begin position="279"/>
        <end position="298"/>
    </location>
</feature>
<evidence type="ECO:0000256" key="3">
    <source>
        <dbReference type="ARBA" id="ARBA00022692"/>
    </source>
</evidence>
<keyword evidence="2" id="KW-1003">Cell membrane</keyword>
<keyword evidence="3 6" id="KW-0812">Transmembrane</keyword>
<feature type="transmembrane region" description="Helical" evidence="6">
    <location>
        <begin position="38"/>
        <end position="59"/>
    </location>
</feature>
<dbReference type="PANTHER" id="PTHR32322:SF18">
    <property type="entry name" value="S-ADENOSYLMETHIONINE_S-ADENOSYLHOMOCYSTEINE TRANSPORTER"/>
    <property type="match status" value="1"/>
</dbReference>
<comment type="subcellular location">
    <subcellularLocation>
        <location evidence="1">Cell membrane</location>
        <topology evidence="1">Multi-pass membrane protein</topology>
    </subcellularLocation>
</comment>
<keyword evidence="4 6" id="KW-1133">Transmembrane helix</keyword>
<comment type="caution">
    <text evidence="8">The sequence shown here is derived from an EMBL/GenBank/DDBJ whole genome shotgun (WGS) entry which is preliminary data.</text>
</comment>
<name>A0A0G0AQS2_9BACT</name>
<evidence type="ECO:0000256" key="4">
    <source>
        <dbReference type="ARBA" id="ARBA00022989"/>
    </source>
</evidence>
<dbReference type="SUPFAM" id="SSF103481">
    <property type="entry name" value="Multidrug resistance efflux transporter EmrE"/>
    <property type="match status" value="2"/>
</dbReference>
<protein>
    <recommendedName>
        <fullName evidence="7">EamA domain-containing protein</fullName>
    </recommendedName>
</protein>
<dbReference type="Pfam" id="PF00892">
    <property type="entry name" value="EamA"/>
    <property type="match status" value="2"/>
</dbReference>
<evidence type="ECO:0000256" key="6">
    <source>
        <dbReference type="SAM" id="Phobius"/>
    </source>
</evidence>
<sequence length="315" mass="35072">MKWFFKLPRKQAAILALIFCNIIWGAASPIFKWSLQDIPLFVLAYFRFFIASILLFPIASRNSLIIHRQDWGKILGFALSGVTFNITFFFLGLKLAPSINAPIIASAGPIFLLLASIIFLKENPKRKKIIGMLISLLGVFVIIGRPLIENGFAISGMLGNIFILMATFGAVGHTIFCKQLSHKYPANTITFWAFIIGTVTFLPFFINESLSTPWIINLDIRGYVGLVFGSVLSSFIAYSLYSWAIARIDASEAGIFTYIDPVAATIIAIPLLGEIPTPLFILGTLFVFGGIFVAEGRLHYHPFHRLRYEPDSINP</sequence>
<feature type="transmembrane region" description="Helical" evidence="6">
    <location>
        <begin position="226"/>
        <end position="246"/>
    </location>
</feature>
<evidence type="ECO:0000256" key="5">
    <source>
        <dbReference type="ARBA" id="ARBA00023136"/>
    </source>
</evidence>
<dbReference type="InterPro" id="IPR050638">
    <property type="entry name" value="AA-Vitamin_Transporters"/>
</dbReference>
<dbReference type="STRING" id="1618434.UR52_C0008G0048"/>
<accession>A0A0G0AQS2</accession>
<feature type="domain" description="EamA" evidence="7">
    <location>
        <begin position="13"/>
        <end position="143"/>
    </location>
</feature>
<feature type="transmembrane region" description="Helical" evidence="6">
    <location>
        <begin position="12"/>
        <end position="32"/>
    </location>
</feature>
<evidence type="ECO:0000256" key="1">
    <source>
        <dbReference type="ARBA" id="ARBA00004651"/>
    </source>
</evidence>
<gene>
    <name evidence="8" type="ORF">UR52_C0008G0048</name>
</gene>
<reference evidence="8 9" key="1">
    <citation type="journal article" date="2015" name="Nature">
        <title>rRNA introns, odd ribosomes, and small enigmatic genomes across a large radiation of phyla.</title>
        <authorList>
            <person name="Brown C.T."/>
            <person name="Hug L.A."/>
            <person name="Thomas B.C."/>
            <person name="Sharon I."/>
            <person name="Castelle C.J."/>
            <person name="Singh A."/>
            <person name="Wilkins M.J."/>
            <person name="Williams K.H."/>
            <person name="Banfield J.F."/>
        </authorList>
    </citation>
    <scope>NUCLEOTIDE SEQUENCE [LARGE SCALE GENOMIC DNA]</scope>
</reference>
<dbReference type="PANTHER" id="PTHR32322">
    <property type="entry name" value="INNER MEMBRANE TRANSPORTER"/>
    <property type="match status" value="1"/>
</dbReference>
<dbReference type="Proteomes" id="UP000034176">
    <property type="component" value="Unassembled WGS sequence"/>
</dbReference>
<evidence type="ECO:0000259" key="7">
    <source>
        <dbReference type="Pfam" id="PF00892"/>
    </source>
</evidence>
<feature type="transmembrane region" description="Helical" evidence="6">
    <location>
        <begin position="129"/>
        <end position="148"/>
    </location>
</feature>
<evidence type="ECO:0000313" key="9">
    <source>
        <dbReference type="Proteomes" id="UP000034176"/>
    </source>
</evidence>
<feature type="transmembrane region" description="Helical" evidence="6">
    <location>
        <begin position="154"/>
        <end position="177"/>
    </location>
</feature>
<feature type="transmembrane region" description="Helical" evidence="6">
    <location>
        <begin position="71"/>
        <end position="93"/>
    </location>
</feature>
<dbReference type="AlphaFoldDB" id="A0A0G0AQS2"/>
<feature type="transmembrane region" description="Helical" evidence="6">
    <location>
        <begin position="189"/>
        <end position="206"/>
    </location>
</feature>